<dbReference type="EMBL" id="JAGTJJ010000075">
    <property type="protein sequence ID" value="MDC3988523.1"/>
    <property type="molecule type" value="Genomic_DNA"/>
</dbReference>
<organism evidence="2 3">
    <name type="scientific">Polyangium jinanense</name>
    <dbReference type="NCBI Taxonomy" id="2829994"/>
    <lineage>
        <taxon>Bacteria</taxon>
        <taxon>Pseudomonadati</taxon>
        <taxon>Myxococcota</taxon>
        <taxon>Polyangia</taxon>
        <taxon>Polyangiales</taxon>
        <taxon>Polyangiaceae</taxon>
        <taxon>Polyangium</taxon>
    </lineage>
</organism>
<name>A0A9X4AXE7_9BACT</name>
<protein>
    <submittedName>
        <fullName evidence="2">Uncharacterized protein</fullName>
    </submittedName>
</protein>
<gene>
    <name evidence="1" type="ORF">KEG57_35800</name>
    <name evidence="2" type="ORF">KEG57_49105</name>
</gene>
<comment type="caution">
    <text evidence="2">The sequence shown here is derived from an EMBL/GenBank/DDBJ whole genome shotgun (WGS) entry which is preliminary data.</text>
</comment>
<dbReference type="Proteomes" id="UP001151081">
    <property type="component" value="Unassembled WGS sequence"/>
</dbReference>
<dbReference type="AlphaFoldDB" id="A0A9X4AXE7"/>
<keyword evidence="3" id="KW-1185">Reference proteome</keyword>
<evidence type="ECO:0000313" key="3">
    <source>
        <dbReference type="Proteomes" id="UP001151081"/>
    </source>
</evidence>
<evidence type="ECO:0000313" key="1">
    <source>
        <dbReference type="EMBL" id="MDC3985901.1"/>
    </source>
</evidence>
<dbReference type="RefSeq" id="WP_272459270.1">
    <property type="nucleotide sequence ID" value="NZ_JAGTJJ010000032.1"/>
</dbReference>
<sequence>MHTAMEWTAYCSDVLIGTACDAGRPRIVESVAGSSLSSRGGGKRVLFVCSTWACDTAAATAMAMLKREGVETKMISPGHIGHLVDDRVITLIRENWPWVVRDRSGALGPW</sequence>
<proteinExistence type="predicted"/>
<evidence type="ECO:0000313" key="2">
    <source>
        <dbReference type="EMBL" id="MDC3988523.1"/>
    </source>
</evidence>
<dbReference type="EMBL" id="JAGTJJ010000032">
    <property type="protein sequence ID" value="MDC3985901.1"/>
    <property type="molecule type" value="Genomic_DNA"/>
</dbReference>
<accession>A0A9X4AXE7</accession>
<reference evidence="2 3" key="1">
    <citation type="submission" date="2021-04" db="EMBL/GenBank/DDBJ databases">
        <title>Genome analysis of Polyangium sp.</title>
        <authorList>
            <person name="Li Y."/>
            <person name="Wang J."/>
        </authorList>
    </citation>
    <scope>NUCLEOTIDE SEQUENCE [LARGE SCALE GENOMIC DNA]</scope>
    <source>
        <strain evidence="2 3">SDU14</strain>
    </source>
</reference>